<evidence type="ECO:0000313" key="7">
    <source>
        <dbReference type="EnsemblMetazoa" id="CLYHEMP000223.1"/>
    </source>
</evidence>
<dbReference type="OrthoDB" id="2984333at2759"/>
<sequence>MAEGNNEIDSPKGAERFRNAARKVSKLSATVDIWQQQAKTLKSGLDIPTVPRQRRMSVMDSFKSAVDKVKMKKKIASFLEPEYDPSIFRTIFQLGEDNGRRVTVFQETLDDQKPYVHLRDLPPMSNNEVAEFVSKELVGKVVESRCFRFTILFLIIVNSLLIMLETDRTLEREWGRAFKIMDEIIMSVFICEILLKWYHGFFKFFTQGWNILDFLIVLSLIVGPMIMGGSGGQNVLRILRVLRAFRSLRSISSLPGLQVVVQTILQSVPDMTNIVLLLVIIMLVFSVIGITLFREVMPHHFGDLSTAMFSLFICVTQDGWMEIFEAFQQHGDLHYYGGGLFLVLFISIGAFIFANLVVAVVVTNLECAVKDVREEEQMQAKQLALKGGDLGDKVNNIPVDLVNDDQIPNRVFQEQAPLVIPNLTGVDIRNIEHYCLVLEAMERNLHAYQQLKSDLVKYHDEICILNKSAIAEGVIKYDDDLARKNTIAKESALLAYQKVASGGDIVSNLMNMENASLINSKSKTALHDLVTESANIRTRLGSMAGRNATGRRRSSVRALRNTTEAVKNVNRRASLGF</sequence>
<feature type="transmembrane region" description="Helical" evidence="5">
    <location>
        <begin position="147"/>
        <end position="164"/>
    </location>
</feature>
<dbReference type="InterPro" id="IPR027359">
    <property type="entry name" value="Volt_channel_dom_sf"/>
</dbReference>
<evidence type="ECO:0000256" key="3">
    <source>
        <dbReference type="ARBA" id="ARBA00022989"/>
    </source>
</evidence>
<feature type="transmembrane region" description="Helical" evidence="5">
    <location>
        <begin position="274"/>
        <end position="293"/>
    </location>
</feature>
<keyword evidence="3 5" id="KW-1133">Transmembrane helix</keyword>
<dbReference type="GeneID" id="136813148"/>
<dbReference type="PRINTS" id="PR00169">
    <property type="entry name" value="KCHANNEL"/>
</dbReference>
<feature type="transmembrane region" description="Helical" evidence="5">
    <location>
        <begin position="340"/>
        <end position="363"/>
    </location>
</feature>
<dbReference type="AlphaFoldDB" id="A0A7M5UXW5"/>
<dbReference type="EnsemblMetazoa" id="CLYHEMT000223.1">
    <property type="protein sequence ID" value="CLYHEMP000223.1"/>
    <property type="gene ID" value="CLYHEMG000223"/>
</dbReference>
<dbReference type="Gene3D" id="1.20.120.350">
    <property type="entry name" value="Voltage-gated potassium channels. Chain C"/>
    <property type="match status" value="1"/>
</dbReference>
<keyword evidence="4 5" id="KW-0472">Membrane</keyword>
<dbReference type="Gene3D" id="1.10.287.70">
    <property type="match status" value="1"/>
</dbReference>
<dbReference type="GO" id="GO:0005227">
    <property type="term" value="F:calcium-activated cation channel activity"/>
    <property type="evidence" value="ECO:0007669"/>
    <property type="project" value="InterPro"/>
</dbReference>
<dbReference type="PANTHER" id="PTHR47077">
    <property type="entry name" value="ION_TRANS DOMAIN-CONTAINING PROTEIN"/>
    <property type="match status" value="1"/>
</dbReference>
<evidence type="ECO:0000256" key="5">
    <source>
        <dbReference type="SAM" id="Phobius"/>
    </source>
</evidence>
<dbReference type="GO" id="GO:0097228">
    <property type="term" value="C:sperm principal piece"/>
    <property type="evidence" value="ECO:0007669"/>
    <property type="project" value="TreeGrafter"/>
</dbReference>
<keyword evidence="8" id="KW-1185">Reference proteome</keyword>
<dbReference type="GO" id="GO:0030317">
    <property type="term" value="P:flagellated sperm motility"/>
    <property type="evidence" value="ECO:0007669"/>
    <property type="project" value="InterPro"/>
</dbReference>
<dbReference type="GO" id="GO:0048240">
    <property type="term" value="P:sperm capacitation"/>
    <property type="evidence" value="ECO:0007669"/>
    <property type="project" value="TreeGrafter"/>
</dbReference>
<dbReference type="Pfam" id="PF00520">
    <property type="entry name" value="Ion_trans"/>
    <property type="match status" value="1"/>
</dbReference>
<dbReference type="SUPFAM" id="SSF81324">
    <property type="entry name" value="Voltage-gated potassium channels"/>
    <property type="match status" value="1"/>
</dbReference>
<evidence type="ECO:0000256" key="4">
    <source>
        <dbReference type="ARBA" id="ARBA00023136"/>
    </source>
</evidence>
<dbReference type="GO" id="GO:0036128">
    <property type="term" value="C:CatSper complex"/>
    <property type="evidence" value="ECO:0007669"/>
    <property type="project" value="InterPro"/>
</dbReference>
<dbReference type="GO" id="GO:0001669">
    <property type="term" value="C:acrosomal vesicle"/>
    <property type="evidence" value="ECO:0007669"/>
    <property type="project" value="TreeGrafter"/>
</dbReference>
<evidence type="ECO:0000313" key="8">
    <source>
        <dbReference type="Proteomes" id="UP000594262"/>
    </source>
</evidence>
<dbReference type="Proteomes" id="UP000594262">
    <property type="component" value="Unplaced"/>
</dbReference>
<dbReference type="RefSeq" id="XP_066925779.1">
    <property type="nucleotide sequence ID" value="XM_067069678.1"/>
</dbReference>
<name>A0A7M5UXW5_9CNID</name>
<comment type="subcellular location">
    <subcellularLocation>
        <location evidence="1">Membrane</location>
        <topology evidence="1">Multi-pass membrane protein</topology>
    </subcellularLocation>
</comment>
<evidence type="ECO:0000256" key="1">
    <source>
        <dbReference type="ARBA" id="ARBA00004141"/>
    </source>
</evidence>
<dbReference type="InterPro" id="IPR005821">
    <property type="entry name" value="Ion_trans_dom"/>
</dbReference>
<proteinExistence type="predicted"/>
<dbReference type="GO" id="GO:0006814">
    <property type="term" value="P:sodium ion transport"/>
    <property type="evidence" value="ECO:0007669"/>
    <property type="project" value="TreeGrafter"/>
</dbReference>
<feature type="transmembrane region" description="Helical" evidence="5">
    <location>
        <begin position="184"/>
        <end position="202"/>
    </location>
</feature>
<reference evidence="7" key="1">
    <citation type="submission" date="2021-01" db="UniProtKB">
        <authorList>
            <consortium name="EnsemblMetazoa"/>
        </authorList>
    </citation>
    <scope>IDENTIFICATION</scope>
</reference>
<dbReference type="InterPro" id="IPR028744">
    <property type="entry name" value="CatSper4"/>
</dbReference>
<feature type="transmembrane region" description="Helical" evidence="5">
    <location>
        <begin position="208"/>
        <end position="227"/>
    </location>
</feature>
<keyword evidence="2 5" id="KW-0812">Transmembrane</keyword>
<evidence type="ECO:0000256" key="2">
    <source>
        <dbReference type="ARBA" id="ARBA00022692"/>
    </source>
</evidence>
<dbReference type="PANTHER" id="PTHR47077:SF1">
    <property type="entry name" value="CATION CHANNEL SPERM-ASSOCIATED PROTEIN 4"/>
    <property type="match status" value="1"/>
</dbReference>
<accession>A0A7M5UXW5</accession>
<protein>
    <recommendedName>
        <fullName evidence="6">Ion transport domain-containing protein</fullName>
    </recommendedName>
</protein>
<evidence type="ECO:0000259" key="6">
    <source>
        <dbReference type="Pfam" id="PF00520"/>
    </source>
</evidence>
<dbReference type="GO" id="GO:0005245">
    <property type="term" value="F:voltage-gated calcium channel activity"/>
    <property type="evidence" value="ECO:0007669"/>
    <property type="project" value="TreeGrafter"/>
</dbReference>
<feature type="domain" description="Ion transport" evidence="6">
    <location>
        <begin position="145"/>
        <end position="366"/>
    </location>
</feature>
<organism evidence="7 8">
    <name type="scientific">Clytia hemisphaerica</name>
    <dbReference type="NCBI Taxonomy" id="252671"/>
    <lineage>
        <taxon>Eukaryota</taxon>
        <taxon>Metazoa</taxon>
        <taxon>Cnidaria</taxon>
        <taxon>Hydrozoa</taxon>
        <taxon>Hydroidolina</taxon>
        <taxon>Leptothecata</taxon>
        <taxon>Obeliida</taxon>
        <taxon>Clytiidae</taxon>
        <taxon>Clytia</taxon>
    </lineage>
</organism>